<gene>
    <name evidence="3" type="ORF">GCM10023350_11920</name>
</gene>
<protein>
    <recommendedName>
        <fullName evidence="5">AGE family epimerase/isomerase</fullName>
    </recommendedName>
</protein>
<reference evidence="4" key="1">
    <citation type="journal article" date="2019" name="Int. J. Syst. Evol. Microbiol.">
        <title>The Global Catalogue of Microorganisms (GCM) 10K type strain sequencing project: providing services to taxonomists for standard genome sequencing and annotation.</title>
        <authorList>
            <consortium name="The Broad Institute Genomics Platform"/>
            <consortium name="The Broad Institute Genome Sequencing Center for Infectious Disease"/>
            <person name="Wu L."/>
            <person name="Ma J."/>
        </authorList>
    </citation>
    <scope>NUCLEOTIDE SEQUENCE [LARGE SCALE GENOMIC DNA]</scope>
    <source>
        <strain evidence="4">JCM 18532</strain>
    </source>
</reference>
<name>A0ABP8YK08_9ACTN</name>
<sequence length="400" mass="44142">MIEEETDRLLEFARASAHPDGGFAWLDDDGNPLLGRPVELWITCRMTHVFTLAHLMGRPYAAELVDHGIAALTGRMRDAEHGGWWAAVDGDGPTVRSKTAYEHAFVVLAASSATAAGRPGSAELLREALDVLDRHFWDAEAGMVVEQWDEAWTVLDDYRGVNANMHAVEALLAAADVTGDAGLRDRARQIVTTVVHGFARANHWRIPEHFDAHWRPQLGYNRDEPTHPFRPYGATVGHWFEWSRLTLGLRAALGDDAPDWMLADAVALFDAGVREGWAVDGAAGFVYTVDWDGTPVVRERMHWVATEAIAAAATLAQVTGDPAYAVCEDVWWSYADQHLIDRERGSWHHELDPENRPASGTWAGKPDVYHAIQATLVPRLPVSPAFAVALRDRRPSGTAC</sequence>
<dbReference type="Proteomes" id="UP001499882">
    <property type="component" value="Unassembled WGS sequence"/>
</dbReference>
<dbReference type="EMBL" id="BAABKN010000009">
    <property type="protein sequence ID" value="GAA4730303.1"/>
    <property type="molecule type" value="Genomic_DNA"/>
</dbReference>
<proteinExistence type="inferred from homology"/>
<evidence type="ECO:0000256" key="2">
    <source>
        <dbReference type="ARBA" id="ARBA00023235"/>
    </source>
</evidence>
<dbReference type="InterPro" id="IPR012341">
    <property type="entry name" value="6hp_glycosidase-like_sf"/>
</dbReference>
<dbReference type="Pfam" id="PF07221">
    <property type="entry name" value="GlcNAc_2-epim"/>
    <property type="match status" value="1"/>
</dbReference>
<dbReference type="Gene3D" id="1.50.10.10">
    <property type="match status" value="1"/>
</dbReference>
<keyword evidence="4" id="KW-1185">Reference proteome</keyword>
<evidence type="ECO:0000256" key="1">
    <source>
        <dbReference type="ARBA" id="ARBA00008558"/>
    </source>
</evidence>
<comment type="similarity">
    <text evidence="1">Belongs to the N-acylglucosamine 2-epimerase family.</text>
</comment>
<dbReference type="InterPro" id="IPR008928">
    <property type="entry name" value="6-hairpin_glycosidase_sf"/>
</dbReference>
<comment type="caution">
    <text evidence="3">The sequence shown here is derived from an EMBL/GenBank/DDBJ whole genome shotgun (WGS) entry which is preliminary data.</text>
</comment>
<keyword evidence="2" id="KW-0413">Isomerase</keyword>
<evidence type="ECO:0008006" key="5">
    <source>
        <dbReference type="Google" id="ProtNLM"/>
    </source>
</evidence>
<dbReference type="RefSeq" id="WP_345525767.1">
    <property type="nucleotide sequence ID" value="NZ_BAABKN010000009.1"/>
</dbReference>
<dbReference type="PANTHER" id="PTHR15108">
    <property type="entry name" value="N-ACYLGLUCOSAMINE-2-EPIMERASE"/>
    <property type="match status" value="1"/>
</dbReference>
<evidence type="ECO:0000313" key="3">
    <source>
        <dbReference type="EMBL" id="GAA4730303.1"/>
    </source>
</evidence>
<dbReference type="SUPFAM" id="SSF48208">
    <property type="entry name" value="Six-hairpin glycosidases"/>
    <property type="match status" value="1"/>
</dbReference>
<evidence type="ECO:0000313" key="4">
    <source>
        <dbReference type="Proteomes" id="UP001499882"/>
    </source>
</evidence>
<accession>A0ABP8YK08</accession>
<organism evidence="3 4">
    <name type="scientific">Nocardioides endophyticus</name>
    <dbReference type="NCBI Taxonomy" id="1353775"/>
    <lineage>
        <taxon>Bacteria</taxon>
        <taxon>Bacillati</taxon>
        <taxon>Actinomycetota</taxon>
        <taxon>Actinomycetes</taxon>
        <taxon>Propionibacteriales</taxon>
        <taxon>Nocardioidaceae</taxon>
        <taxon>Nocardioides</taxon>
    </lineage>
</organism>
<dbReference type="InterPro" id="IPR010819">
    <property type="entry name" value="AGE/CE"/>
</dbReference>